<dbReference type="AlphaFoldDB" id="A0A1Y2CD03"/>
<evidence type="ECO:0000256" key="1">
    <source>
        <dbReference type="SAM" id="MobiDB-lite"/>
    </source>
</evidence>
<sequence>MSQTPTPLTPKLTRETSLESLLDSLAPASPSSSTSSSPRRSLRLGPGLDCDFEFEFGPFARTAAFEPPPKLEVPHKTSARIAFRGSIRDLAASSSSSSLSHSQPTTTTQRGRRQRMNCLTELDRPNPVSLELSPEDELLLLL</sequence>
<gene>
    <name evidence="2" type="ORF">BCR33DRAFT_716753</name>
</gene>
<evidence type="ECO:0000313" key="2">
    <source>
        <dbReference type="EMBL" id="ORY44806.1"/>
    </source>
</evidence>
<dbReference type="Proteomes" id="UP000193642">
    <property type="component" value="Unassembled WGS sequence"/>
</dbReference>
<proteinExistence type="predicted"/>
<evidence type="ECO:0000313" key="3">
    <source>
        <dbReference type="Proteomes" id="UP000193642"/>
    </source>
</evidence>
<name>A0A1Y2CD03_9FUNG</name>
<comment type="caution">
    <text evidence="2">The sequence shown here is derived from an EMBL/GenBank/DDBJ whole genome shotgun (WGS) entry which is preliminary data.</text>
</comment>
<feature type="region of interest" description="Disordered" evidence="1">
    <location>
        <begin position="92"/>
        <end position="129"/>
    </location>
</feature>
<protein>
    <submittedName>
        <fullName evidence="2">Uncharacterized protein</fullName>
    </submittedName>
</protein>
<keyword evidence="3" id="KW-1185">Reference proteome</keyword>
<dbReference type="EMBL" id="MCGO01000021">
    <property type="protein sequence ID" value="ORY44806.1"/>
    <property type="molecule type" value="Genomic_DNA"/>
</dbReference>
<feature type="compositionally biased region" description="Low complexity" evidence="1">
    <location>
        <begin position="18"/>
        <end position="44"/>
    </location>
</feature>
<feature type="region of interest" description="Disordered" evidence="1">
    <location>
        <begin position="1"/>
        <end position="44"/>
    </location>
</feature>
<accession>A0A1Y2CD03</accession>
<reference evidence="2 3" key="1">
    <citation type="submission" date="2016-07" db="EMBL/GenBank/DDBJ databases">
        <title>Pervasive Adenine N6-methylation of Active Genes in Fungi.</title>
        <authorList>
            <consortium name="DOE Joint Genome Institute"/>
            <person name="Mondo S.J."/>
            <person name="Dannebaum R.O."/>
            <person name="Kuo R.C."/>
            <person name="Labutti K."/>
            <person name="Haridas S."/>
            <person name="Kuo A."/>
            <person name="Salamov A."/>
            <person name="Ahrendt S.R."/>
            <person name="Lipzen A."/>
            <person name="Sullivan W."/>
            <person name="Andreopoulos W.B."/>
            <person name="Clum A."/>
            <person name="Lindquist E."/>
            <person name="Daum C."/>
            <person name="Ramamoorthy G.K."/>
            <person name="Gryganskyi A."/>
            <person name="Culley D."/>
            <person name="Magnuson J.K."/>
            <person name="James T.Y."/>
            <person name="O'Malley M.A."/>
            <person name="Stajich J.E."/>
            <person name="Spatafora J.W."/>
            <person name="Visel A."/>
            <person name="Grigoriev I.V."/>
        </authorList>
    </citation>
    <scope>NUCLEOTIDE SEQUENCE [LARGE SCALE GENOMIC DNA]</scope>
    <source>
        <strain evidence="2 3">JEL800</strain>
    </source>
</reference>
<organism evidence="2 3">
    <name type="scientific">Rhizoclosmatium globosum</name>
    <dbReference type="NCBI Taxonomy" id="329046"/>
    <lineage>
        <taxon>Eukaryota</taxon>
        <taxon>Fungi</taxon>
        <taxon>Fungi incertae sedis</taxon>
        <taxon>Chytridiomycota</taxon>
        <taxon>Chytridiomycota incertae sedis</taxon>
        <taxon>Chytridiomycetes</taxon>
        <taxon>Chytridiales</taxon>
        <taxon>Chytriomycetaceae</taxon>
        <taxon>Rhizoclosmatium</taxon>
    </lineage>
</organism>
<feature type="compositionally biased region" description="Low complexity" evidence="1">
    <location>
        <begin position="92"/>
        <end position="109"/>
    </location>
</feature>